<proteinExistence type="inferred from homology"/>
<gene>
    <name evidence="3" type="ORF">MJA45_25655</name>
</gene>
<dbReference type="RefSeq" id="WP_315604738.1">
    <property type="nucleotide sequence ID" value="NZ_CP130318.1"/>
</dbReference>
<dbReference type="InterPro" id="IPR002575">
    <property type="entry name" value="Aminoglycoside_PTrfase"/>
</dbReference>
<keyword evidence="4" id="KW-1185">Reference proteome</keyword>
<evidence type="ECO:0000259" key="2">
    <source>
        <dbReference type="Pfam" id="PF01636"/>
    </source>
</evidence>
<dbReference type="EMBL" id="CP130318">
    <property type="protein sequence ID" value="WNQ10962.1"/>
    <property type="molecule type" value="Genomic_DNA"/>
</dbReference>
<organism evidence="3 4">
    <name type="scientific">Paenibacillus aurantius</name>
    <dbReference type="NCBI Taxonomy" id="2918900"/>
    <lineage>
        <taxon>Bacteria</taxon>
        <taxon>Bacillati</taxon>
        <taxon>Bacillota</taxon>
        <taxon>Bacilli</taxon>
        <taxon>Bacillales</taxon>
        <taxon>Paenibacillaceae</taxon>
        <taxon>Paenibacillus</taxon>
    </lineage>
</organism>
<dbReference type="PANTHER" id="PTHR21064">
    <property type="entry name" value="AMINOGLYCOSIDE PHOSPHOTRANSFERASE DOMAIN-CONTAINING PROTEIN-RELATED"/>
    <property type="match status" value="1"/>
</dbReference>
<evidence type="ECO:0000313" key="4">
    <source>
        <dbReference type="Proteomes" id="UP001305702"/>
    </source>
</evidence>
<dbReference type="KEGG" id="paun:MJA45_25655"/>
<dbReference type="PANTHER" id="PTHR21064:SF6">
    <property type="entry name" value="AMINOGLYCOSIDE PHOSPHOTRANSFERASE DOMAIN-CONTAINING PROTEIN"/>
    <property type="match status" value="1"/>
</dbReference>
<reference evidence="3 4" key="1">
    <citation type="submission" date="2022-02" db="EMBL/GenBank/DDBJ databases">
        <title>Paenibacillus sp. MBLB1776 Whole Genome Shotgun Sequencing.</title>
        <authorList>
            <person name="Hwang C.Y."/>
            <person name="Cho E.-S."/>
            <person name="Seo M.-J."/>
        </authorList>
    </citation>
    <scope>NUCLEOTIDE SEQUENCE [LARGE SCALE GENOMIC DNA]</scope>
    <source>
        <strain evidence="3 4">MBLB1776</strain>
    </source>
</reference>
<dbReference type="Proteomes" id="UP001305702">
    <property type="component" value="Chromosome"/>
</dbReference>
<protein>
    <submittedName>
        <fullName evidence="3">Phosphotransferase</fullName>
    </submittedName>
</protein>
<evidence type="ECO:0000313" key="3">
    <source>
        <dbReference type="EMBL" id="WNQ10962.1"/>
    </source>
</evidence>
<dbReference type="Pfam" id="PF01636">
    <property type="entry name" value="APH"/>
    <property type="match status" value="1"/>
</dbReference>
<name>A0AA96REJ6_9BACL</name>
<sequence>MEQSVERLFGEAVLEEAASRFGLKAGGLKKLGDFENYVYEGEVEGEAEGEPRILRLTHSSHRSEEELLAELDWIRHLVEAGLSIPKYYSSLEGRRTERVTVGDSYFTACVFAKAQGHAADPANTADWNEEMYAAWGMLTGRMHAATRSYVVPEGLTPRPSWAEDELLQEPEKLVLPRDEYVLQRLEEIVTHLKGLPRGPEAYGLIHTDIHSGNFLVEDGRLTVFDFDDSAYNWFAHDLAIPLYYAVSAGKLPEMYKGDRGAYAEDFFRSFWAGYRSAYDLPAEWLREIPYFLKLRDVTLYLVLNKKIDPADRTPGIVRWLEEIKDRIRRDVPAVELDYKAMAAGEAGR</sequence>
<dbReference type="AlphaFoldDB" id="A0AA96REJ6"/>
<dbReference type="Gene3D" id="3.90.1200.10">
    <property type="match status" value="1"/>
</dbReference>
<feature type="domain" description="Aminoglycoside phosphotransferase" evidence="2">
    <location>
        <begin position="33"/>
        <end position="263"/>
    </location>
</feature>
<dbReference type="SUPFAM" id="SSF56112">
    <property type="entry name" value="Protein kinase-like (PK-like)"/>
    <property type="match status" value="1"/>
</dbReference>
<dbReference type="InterPro" id="IPR011009">
    <property type="entry name" value="Kinase-like_dom_sf"/>
</dbReference>
<evidence type="ECO:0000256" key="1">
    <source>
        <dbReference type="ARBA" id="ARBA00038240"/>
    </source>
</evidence>
<dbReference type="GO" id="GO:0004413">
    <property type="term" value="F:homoserine kinase activity"/>
    <property type="evidence" value="ECO:0007669"/>
    <property type="project" value="TreeGrafter"/>
</dbReference>
<dbReference type="InterPro" id="IPR050249">
    <property type="entry name" value="Pseudomonas-type_ThrB"/>
</dbReference>
<dbReference type="GO" id="GO:0009088">
    <property type="term" value="P:threonine biosynthetic process"/>
    <property type="evidence" value="ECO:0007669"/>
    <property type="project" value="TreeGrafter"/>
</dbReference>
<accession>A0AA96REJ6</accession>
<comment type="similarity">
    <text evidence="1">Belongs to the pseudomonas-type ThrB family.</text>
</comment>